<keyword evidence="4" id="KW-0479">Metal-binding</keyword>
<dbReference type="GO" id="GO:0170057">
    <property type="term" value="F:RNA ligase (GTP) activity"/>
    <property type="evidence" value="ECO:0007669"/>
    <property type="project" value="UniProtKB-EC"/>
</dbReference>
<dbReference type="InterPro" id="IPR001233">
    <property type="entry name" value="RtcB"/>
</dbReference>
<keyword evidence="5" id="KW-0547">Nucleotide-binding</keyword>
<protein>
    <recommendedName>
        <fullName evidence="2">3'-phosphate/5'-hydroxy nucleic acid ligase</fullName>
        <ecNumber evidence="2">6.5.1.8</ecNumber>
    </recommendedName>
</protein>
<dbReference type="GO" id="GO:0003972">
    <property type="term" value="F:RNA ligase (ATP) activity"/>
    <property type="evidence" value="ECO:0007669"/>
    <property type="project" value="TreeGrafter"/>
</dbReference>
<proteinExistence type="predicted"/>
<dbReference type="PANTHER" id="PTHR11118:SF1">
    <property type="entry name" value="RNA-SPLICING LIGASE RTCB HOMOLOG"/>
    <property type="match status" value="1"/>
</dbReference>
<comment type="catalytic activity">
    <reaction evidence="8">
        <text>a 3'-end 3'-phospho-ribonucleotide-RNA + a 5'-end dephospho-ribonucleoside-RNA + GTP = a ribonucleotidyl-ribonucleotide-RNA + GMP + diphosphate</text>
        <dbReference type="Rhea" id="RHEA:68076"/>
        <dbReference type="Rhea" id="RHEA-COMP:10463"/>
        <dbReference type="Rhea" id="RHEA-COMP:13936"/>
        <dbReference type="Rhea" id="RHEA-COMP:17355"/>
        <dbReference type="ChEBI" id="CHEBI:33019"/>
        <dbReference type="ChEBI" id="CHEBI:37565"/>
        <dbReference type="ChEBI" id="CHEBI:58115"/>
        <dbReference type="ChEBI" id="CHEBI:83062"/>
        <dbReference type="ChEBI" id="CHEBI:138284"/>
        <dbReference type="ChEBI" id="CHEBI:173118"/>
        <dbReference type="EC" id="6.5.1.8"/>
    </reaction>
</comment>
<evidence type="ECO:0000256" key="5">
    <source>
        <dbReference type="ARBA" id="ARBA00022741"/>
    </source>
</evidence>
<keyword evidence="3" id="KW-0436">Ligase</keyword>
<evidence type="ECO:0000256" key="2">
    <source>
        <dbReference type="ARBA" id="ARBA00012726"/>
    </source>
</evidence>
<dbReference type="SUPFAM" id="SSF103365">
    <property type="entry name" value="Hypothetical protein PH1602"/>
    <property type="match status" value="1"/>
</dbReference>
<dbReference type="GO" id="GO:0005525">
    <property type="term" value="F:GTP binding"/>
    <property type="evidence" value="ECO:0007669"/>
    <property type="project" value="UniProtKB-KW"/>
</dbReference>
<dbReference type="GO" id="GO:0006396">
    <property type="term" value="P:RNA processing"/>
    <property type="evidence" value="ECO:0007669"/>
    <property type="project" value="InterPro"/>
</dbReference>
<dbReference type="Pfam" id="PF01139">
    <property type="entry name" value="RtcB"/>
    <property type="match status" value="1"/>
</dbReference>
<sequence>MSLKYAVQKVSDNHYVLPKVGDMKVEAHAFLSEKLYERTDELMWHQIHQSASYPGVIGAYLLPDCHLGYGIPVGGVIVTEDTIIQASVGFDISCGVICLKTDLKAEDVSSWKKRDSWVREVAKRVALGVGSGRPKLMPTFKIATVDDVLRYGAKAIGVKADVCERQFIPVPEDMDFSKIEKAYSKASPQLGSVGGGNHFIEMQVDVNDGSVWVMIHCGSRGYGWQIANHFFFEGALLRGIPRNARERSYLRADEPLGKEYWAYHNSAANFAIANRHIIANGVQDALQKVFKAKGEVFYEISHNLVQKETLVLPDGSTKRGFVHRKGATRAFPAGHPDLIGTKWLNIGHPCLIPGSMLDGAAILFPKENAYKTACSVNHGSGRIMGRKEAKRKLDHKQQFIDNQMRTIERKLGGTMIRGIVGNTSKTPLDECGHVYKKLDEVLAVLESEGIAEIKHRMYPVANLKGTD</sequence>
<evidence type="ECO:0000313" key="9">
    <source>
        <dbReference type="EMBL" id="KKN67681.1"/>
    </source>
</evidence>
<dbReference type="AlphaFoldDB" id="A0A0F9V2E1"/>
<evidence type="ECO:0000256" key="8">
    <source>
        <dbReference type="ARBA" id="ARBA00047746"/>
    </source>
</evidence>
<dbReference type="EC" id="6.5.1.8" evidence="2"/>
<comment type="caution">
    <text evidence="9">The sequence shown here is derived from an EMBL/GenBank/DDBJ whole genome shotgun (WGS) entry which is preliminary data.</text>
</comment>
<reference evidence="9" key="1">
    <citation type="journal article" date="2015" name="Nature">
        <title>Complex archaea that bridge the gap between prokaryotes and eukaryotes.</title>
        <authorList>
            <person name="Spang A."/>
            <person name="Saw J.H."/>
            <person name="Jorgensen S.L."/>
            <person name="Zaremba-Niedzwiedzka K."/>
            <person name="Martijn J."/>
            <person name="Lind A.E."/>
            <person name="van Eijk R."/>
            <person name="Schleper C."/>
            <person name="Guy L."/>
            <person name="Ettema T.J."/>
        </authorList>
    </citation>
    <scope>NUCLEOTIDE SEQUENCE</scope>
</reference>
<dbReference type="EMBL" id="LAZR01000468">
    <property type="protein sequence ID" value="KKN67681.1"/>
    <property type="molecule type" value="Genomic_DNA"/>
</dbReference>
<dbReference type="PANTHER" id="PTHR11118">
    <property type="entry name" value="RNA-SPLICING LIGASE RTCB HOMOLOG"/>
    <property type="match status" value="1"/>
</dbReference>
<gene>
    <name evidence="9" type="ORF">LCGC14_0459400</name>
</gene>
<organism evidence="9">
    <name type="scientific">marine sediment metagenome</name>
    <dbReference type="NCBI Taxonomy" id="412755"/>
    <lineage>
        <taxon>unclassified sequences</taxon>
        <taxon>metagenomes</taxon>
        <taxon>ecological metagenomes</taxon>
    </lineage>
</organism>
<evidence type="ECO:0000256" key="4">
    <source>
        <dbReference type="ARBA" id="ARBA00022723"/>
    </source>
</evidence>
<keyword evidence="7" id="KW-0464">Manganese</keyword>
<evidence type="ECO:0000256" key="6">
    <source>
        <dbReference type="ARBA" id="ARBA00023134"/>
    </source>
</evidence>
<evidence type="ECO:0000256" key="1">
    <source>
        <dbReference type="ARBA" id="ARBA00001936"/>
    </source>
</evidence>
<dbReference type="GO" id="GO:0046872">
    <property type="term" value="F:metal ion binding"/>
    <property type="evidence" value="ECO:0007669"/>
    <property type="project" value="UniProtKB-KW"/>
</dbReference>
<comment type="cofactor">
    <cofactor evidence="1">
        <name>Mn(2+)</name>
        <dbReference type="ChEBI" id="CHEBI:29035"/>
    </cofactor>
</comment>
<evidence type="ECO:0000256" key="3">
    <source>
        <dbReference type="ARBA" id="ARBA00022598"/>
    </source>
</evidence>
<dbReference type="Gene3D" id="3.90.1860.10">
    <property type="entry name" value="tRNA-splicing ligase RtcB"/>
    <property type="match status" value="1"/>
</dbReference>
<evidence type="ECO:0000256" key="7">
    <source>
        <dbReference type="ARBA" id="ARBA00023211"/>
    </source>
</evidence>
<dbReference type="InterPro" id="IPR036025">
    <property type="entry name" value="RtcB-like_sf"/>
</dbReference>
<name>A0A0F9V2E1_9ZZZZ</name>
<keyword evidence="6" id="KW-0342">GTP-binding</keyword>
<accession>A0A0F9V2E1</accession>